<dbReference type="Pfam" id="PF00128">
    <property type="entry name" value="Alpha-amylase"/>
    <property type="match status" value="2"/>
</dbReference>
<comment type="similarity">
    <text evidence="4 16">Belongs to the glycosyl hydrolase 13 family.</text>
</comment>
<evidence type="ECO:0000256" key="6">
    <source>
        <dbReference type="ARBA" id="ARBA00012560"/>
    </source>
</evidence>
<dbReference type="SUPFAM" id="SSF51011">
    <property type="entry name" value="Glycosyl hydrolase domain"/>
    <property type="match status" value="1"/>
</dbReference>
<proteinExistence type="inferred from homology"/>
<dbReference type="AlphaFoldDB" id="A5IK52"/>
<keyword evidence="9" id="KW-0328">Glycosyltransferase</keyword>
<dbReference type="InterPro" id="IPR017853">
    <property type="entry name" value="GH"/>
</dbReference>
<dbReference type="InterPro" id="IPR045857">
    <property type="entry name" value="O16G_dom_2"/>
</dbReference>
<dbReference type="PANTHER" id="PTHR10357">
    <property type="entry name" value="ALPHA-AMYLASE FAMILY MEMBER"/>
    <property type="match status" value="1"/>
</dbReference>
<reference evidence="18 19" key="2">
    <citation type="journal article" date="2009" name="Proc. Natl. Acad. Sci. U.S.A.">
        <title>On the chimeric nature, thermophilic origin, and phylogenetic placement of the Thermotogales.</title>
        <authorList>
            <person name="Zhaxybayeva O."/>
            <person name="Swithers K.S."/>
            <person name="Lapierre P."/>
            <person name="Fournier G.P."/>
            <person name="Bickhart D.M."/>
            <person name="DeBoy R.T."/>
            <person name="Nelson K.E."/>
            <person name="Nesbo C.L."/>
            <person name="Doolittle W.F."/>
            <person name="Gogarten J.P."/>
            <person name="Noll K.M."/>
        </authorList>
    </citation>
    <scope>NUCLEOTIDE SEQUENCE [LARGE SCALE GENOMIC DNA]</scope>
    <source>
        <strain evidence="19">ATCC BAA-488 / DSM 13995 / JCM 10881 / RKU-1</strain>
    </source>
</reference>
<dbReference type="GO" id="GO:0004134">
    <property type="term" value="F:4-alpha-glucanotransferase activity"/>
    <property type="evidence" value="ECO:0007669"/>
    <property type="project" value="UniProtKB-EC"/>
</dbReference>
<gene>
    <name evidence="18" type="ordered locus">Tpet_0554</name>
</gene>
<comment type="subunit">
    <text evidence="5">Monomer.</text>
</comment>
<evidence type="ECO:0000256" key="3">
    <source>
        <dbReference type="ARBA" id="ARBA00004496"/>
    </source>
</evidence>
<dbReference type="FunFam" id="3.90.400.10:FF:000010">
    <property type="entry name" value="4-alpha-glucanotransferase"/>
    <property type="match status" value="1"/>
</dbReference>
<evidence type="ECO:0000256" key="7">
    <source>
        <dbReference type="ARBA" id="ARBA00020295"/>
    </source>
</evidence>
<dbReference type="SUPFAM" id="SSF51445">
    <property type="entry name" value="(Trans)glycosidases"/>
    <property type="match status" value="1"/>
</dbReference>
<dbReference type="HOGENOM" id="CLU_006462_2_4_0"/>
<evidence type="ECO:0000256" key="9">
    <source>
        <dbReference type="ARBA" id="ARBA00022676"/>
    </source>
</evidence>
<dbReference type="STRING" id="390874.Tpet_0554"/>
<dbReference type="InterPro" id="IPR013780">
    <property type="entry name" value="Glyco_hydro_b"/>
</dbReference>
<keyword evidence="13" id="KW-0119">Carbohydrate metabolism</keyword>
<protein>
    <recommendedName>
        <fullName evidence="7">4-alpha-glucanotransferase</fullName>
        <ecNumber evidence="6">2.4.1.25</ecNumber>
    </recommendedName>
    <alternativeName>
        <fullName evidence="14">Amylomaltase</fullName>
    </alternativeName>
    <alternativeName>
        <fullName evidence="15">Disproportionating enzyme</fullName>
    </alternativeName>
</protein>
<evidence type="ECO:0000256" key="14">
    <source>
        <dbReference type="ARBA" id="ARBA00031423"/>
    </source>
</evidence>
<evidence type="ECO:0000256" key="5">
    <source>
        <dbReference type="ARBA" id="ARBA00011245"/>
    </source>
</evidence>
<dbReference type="RefSeq" id="WP_011943177.1">
    <property type="nucleotide sequence ID" value="NC_009486.1"/>
</dbReference>
<comment type="catalytic activity">
    <reaction evidence="1">
        <text>Transfers a segment of a (1-&gt;4)-alpha-D-glucan to a new position in an acceptor, which may be glucose or a (1-&gt;4)-alpha-D-glucan.</text>
        <dbReference type="EC" id="2.4.1.25"/>
    </reaction>
</comment>
<name>A5IK52_THEP1</name>
<evidence type="ECO:0000256" key="2">
    <source>
        <dbReference type="ARBA" id="ARBA00001913"/>
    </source>
</evidence>
<evidence type="ECO:0000256" key="1">
    <source>
        <dbReference type="ARBA" id="ARBA00000439"/>
    </source>
</evidence>
<dbReference type="EMBL" id="CP000702">
    <property type="protein sequence ID" value="ABQ46575.1"/>
    <property type="molecule type" value="Genomic_DNA"/>
</dbReference>
<dbReference type="KEGG" id="tpt:Tpet_0554"/>
<evidence type="ECO:0000256" key="15">
    <source>
        <dbReference type="ARBA" id="ARBA00031501"/>
    </source>
</evidence>
<dbReference type="InterPro" id="IPR006046">
    <property type="entry name" value="Alpha_amylase"/>
</dbReference>
<dbReference type="SMART" id="SM00642">
    <property type="entry name" value="Aamy"/>
    <property type="match status" value="1"/>
</dbReference>
<sequence>MIGYQIYVRSFRDGNLDGVGDFRGLRNAVPYLKELGIDFVWLMPVFSSISFHGYDVVDFYSFKAEYGSEREFKEMLVAFHDSGIKVVLDLPIHHTSFLHTWFQRALEGDPHYRDYYVWANKETDLDERREWDGERIWHPLEDGRFYRGLFGPFSPDLNYDNPQVFDEMKRLVHHLLNMGVDGFRFDAAKHMKDTVEQNVRFWKYFLSDLKGIFLAEIWAEARMVDEHGRIFGYMLNFDTSHCIKEAVWKENTRVLIESIERALVGKDYLPVNFTSNHDMSRLASFEGGFSEEKIKLSISILFTLPGVPLVFYGDELGMKGVYQKPNTEVVLDPFPWNENMCVEGQTFWKWPAYNGPFSGISVEYQKRNPDSILSQTMRWMRFRKENQWIDRAKLEFLCKEDKFLVYRLYGDQYSLKVFHNLSGEEVVFEGVRIRPYKTEVV</sequence>
<keyword evidence="10" id="KW-0808">Transferase</keyword>
<dbReference type="SMR" id="A5IK52"/>
<reference evidence="19" key="1">
    <citation type="submission" date="2007-05" db="EMBL/GenBank/DDBJ databases">
        <title>Complete sequence of Thermotoga petrophila RKU-1.</title>
        <authorList>
            <consortium name="US DOE Joint Genome Institute"/>
            <person name="Copeland A."/>
            <person name="Lucas S."/>
            <person name="Lapidus A."/>
            <person name="Barry K."/>
            <person name="Glavina del Rio T."/>
            <person name="Dalin E."/>
            <person name="Tice H."/>
            <person name="Pitluck S."/>
            <person name="Sims D."/>
            <person name="Brettin T."/>
            <person name="Bruce D."/>
            <person name="Detter J.C."/>
            <person name="Han C."/>
            <person name="Tapia R."/>
            <person name="Schmutz J."/>
            <person name="Larimer F."/>
            <person name="Land M."/>
            <person name="Hauser L."/>
            <person name="Kyrpides N."/>
            <person name="Mikhailova N."/>
            <person name="Nelson K."/>
            <person name="Gogarten J.P."/>
            <person name="Noll K."/>
            <person name="Richardson P."/>
        </authorList>
    </citation>
    <scope>NUCLEOTIDE SEQUENCE [LARGE SCALE GENOMIC DNA]</scope>
    <source>
        <strain evidence="19">ATCC BAA-488 / DSM 13995 / JCM 10881 / RKU-1</strain>
    </source>
</reference>
<feature type="domain" description="Glycosyl hydrolase family 13 catalytic" evidence="17">
    <location>
        <begin position="5"/>
        <end position="349"/>
    </location>
</feature>
<dbReference type="GO" id="GO:0046872">
    <property type="term" value="F:metal ion binding"/>
    <property type="evidence" value="ECO:0007669"/>
    <property type="project" value="UniProtKB-KW"/>
</dbReference>
<dbReference type="CAZy" id="GH13">
    <property type="family name" value="Glycoside Hydrolase Family 13"/>
</dbReference>
<organism evidence="18 19">
    <name type="scientific">Thermotoga petrophila (strain ATCC BAA-488 / DSM 13995 / JCM 10881 / RKU-1)</name>
    <dbReference type="NCBI Taxonomy" id="390874"/>
    <lineage>
        <taxon>Bacteria</taxon>
        <taxon>Thermotogati</taxon>
        <taxon>Thermotogota</taxon>
        <taxon>Thermotogae</taxon>
        <taxon>Thermotogales</taxon>
        <taxon>Thermotogaceae</taxon>
        <taxon>Thermotoga</taxon>
    </lineage>
</organism>
<evidence type="ECO:0000259" key="17">
    <source>
        <dbReference type="SMART" id="SM00642"/>
    </source>
</evidence>
<comment type="cofactor">
    <cofactor evidence="2">
        <name>Ca(2+)</name>
        <dbReference type="ChEBI" id="CHEBI:29108"/>
    </cofactor>
</comment>
<dbReference type="EC" id="2.4.1.25" evidence="6"/>
<keyword evidence="8" id="KW-0963">Cytoplasm</keyword>
<accession>A5IK52</accession>
<dbReference type="GO" id="GO:0004556">
    <property type="term" value="F:alpha-amylase activity"/>
    <property type="evidence" value="ECO:0007669"/>
    <property type="project" value="InterPro"/>
</dbReference>
<dbReference type="PRINTS" id="PR00110">
    <property type="entry name" value="ALPHAAMYLASE"/>
</dbReference>
<evidence type="ECO:0000256" key="13">
    <source>
        <dbReference type="ARBA" id="ARBA00023277"/>
    </source>
</evidence>
<keyword evidence="12" id="KW-0106">Calcium</keyword>
<dbReference type="Proteomes" id="UP000006558">
    <property type="component" value="Chromosome"/>
</dbReference>
<evidence type="ECO:0000256" key="16">
    <source>
        <dbReference type="RuleBase" id="RU003615"/>
    </source>
</evidence>
<evidence type="ECO:0000256" key="8">
    <source>
        <dbReference type="ARBA" id="ARBA00022490"/>
    </source>
</evidence>
<dbReference type="eggNOG" id="COG0366">
    <property type="taxonomic scope" value="Bacteria"/>
</dbReference>
<dbReference type="Gene3D" id="3.20.20.80">
    <property type="entry name" value="Glycosidases"/>
    <property type="match status" value="1"/>
</dbReference>
<dbReference type="GO" id="GO:0005737">
    <property type="term" value="C:cytoplasm"/>
    <property type="evidence" value="ECO:0007669"/>
    <property type="project" value="UniProtKB-SubCell"/>
</dbReference>
<evidence type="ECO:0000313" key="18">
    <source>
        <dbReference type="EMBL" id="ABQ46575.1"/>
    </source>
</evidence>
<keyword evidence="11" id="KW-0479">Metal-binding</keyword>
<evidence type="ECO:0000256" key="11">
    <source>
        <dbReference type="ARBA" id="ARBA00022723"/>
    </source>
</evidence>
<comment type="subcellular location">
    <subcellularLocation>
        <location evidence="3">Cytoplasm</location>
    </subcellularLocation>
</comment>
<evidence type="ECO:0000256" key="10">
    <source>
        <dbReference type="ARBA" id="ARBA00022679"/>
    </source>
</evidence>
<evidence type="ECO:0000313" key="19">
    <source>
        <dbReference type="Proteomes" id="UP000006558"/>
    </source>
</evidence>
<dbReference type="InterPro" id="IPR015261">
    <property type="entry name" value="4-alpha-glucanotransf_C"/>
</dbReference>
<dbReference type="Gene3D" id="3.90.400.10">
    <property type="entry name" value="Oligo-1,6-glucosidase, Domain 2"/>
    <property type="match status" value="1"/>
</dbReference>
<evidence type="ECO:0000256" key="12">
    <source>
        <dbReference type="ARBA" id="ARBA00022837"/>
    </source>
</evidence>
<dbReference type="Pfam" id="PF09178">
    <property type="entry name" value="MGTA_C"/>
    <property type="match status" value="1"/>
</dbReference>
<dbReference type="InterPro" id="IPR006047">
    <property type="entry name" value="GH13_cat_dom"/>
</dbReference>
<evidence type="ECO:0000256" key="4">
    <source>
        <dbReference type="ARBA" id="ARBA00008061"/>
    </source>
</evidence>
<dbReference type="PANTHER" id="PTHR10357:SF179">
    <property type="entry name" value="NEUTRAL AND BASIC AMINO ACID TRANSPORT PROTEIN RBAT"/>
    <property type="match status" value="1"/>
</dbReference>
<dbReference type="Gene3D" id="2.60.40.1180">
    <property type="entry name" value="Golgi alpha-mannosidase II"/>
    <property type="match status" value="1"/>
</dbReference>
<dbReference type="GO" id="GO:0009313">
    <property type="term" value="P:oligosaccharide catabolic process"/>
    <property type="evidence" value="ECO:0007669"/>
    <property type="project" value="TreeGrafter"/>
</dbReference>